<dbReference type="AlphaFoldDB" id="A0A7Z0BTH2"/>
<dbReference type="EMBL" id="JACBZF010000001">
    <property type="protein sequence ID" value="NYH94083.1"/>
    <property type="molecule type" value="Genomic_DNA"/>
</dbReference>
<dbReference type="SUPFAM" id="SSF53756">
    <property type="entry name" value="UDP-Glycosyltransferase/glycogen phosphorylase"/>
    <property type="match status" value="1"/>
</dbReference>
<dbReference type="PANTHER" id="PTHR12526">
    <property type="entry name" value="GLYCOSYLTRANSFERASE"/>
    <property type="match status" value="1"/>
</dbReference>
<accession>A0A7Z0BTH2</accession>
<keyword evidence="1" id="KW-0808">Transferase</keyword>
<evidence type="ECO:0000313" key="1">
    <source>
        <dbReference type="EMBL" id="NYH94083.1"/>
    </source>
</evidence>
<evidence type="ECO:0000313" key="2">
    <source>
        <dbReference type="Proteomes" id="UP000522081"/>
    </source>
</evidence>
<dbReference type="CDD" id="cd03801">
    <property type="entry name" value="GT4_PimA-like"/>
    <property type="match status" value="1"/>
</dbReference>
<dbReference type="InterPro" id="IPR017521">
    <property type="entry name" value="Sugar_tfrase_PEP-CTERM_Stp1"/>
</dbReference>
<dbReference type="Pfam" id="PF13692">
    <property type="entry name" value="Glyco_trans_1_4"/>
    <property type="match status" value="1"/>
</dbReference>
<dbReference type="GO" id="GO:0016757">
    <property type="term" value="F:glycosyltransferase activity"/>
    <property type="evidence" value="ECO:0007669"/>
    <property type="project" value="TreeGrafter"/>
</dbReference>
<protein>
    <submittedName>
        <fullName evidence="1">Sugar transferase (PEP-CTERM/EpsH1 system associated)</fullName>
    </submittedName>
</protein>
<keyword evidence="2" id="KW-1185">Reference proteome</keyword>
<name>A0A7Z0BTH2_9SPHN</name>
<organism evidence="1 2">
    <name type="scientific">Novosphingobium marinum</name>
    <dbReference type="NCBI Taxonomy" id="1514948"/>
    <lineage>
        <taxon>Bacteria</taxon>
        <taxon>Pseudomonadati</taxon>
        <taxon>Pseudomonadota</taxon>
        <taxon>Alphaproteobacteria</taxon>
        <taxon>Sphingomonadales</taxon>
        <taxon>Sphingomonadaceae</taxon>
        <taxon>Novosphingobium</taxon>
    </lineage>
</organism>
<dbReference type="Gene3D" id="3.40.50.2000">
    <property type="entry name" value="Glycogen Phosphorylase B"/>
    <property type="match status" value="2"/>
</dbReference>
<dbReference type="Proteomes" id="UP000522081">
    <property type="component" value="Unassembled WGS sequence"/>
</dbReference>
<reference evidence="1 2" key="1">
    <citation type="submission" date="2020-07" db="EMBL/GenBank/DDBJ databases">
        <title>Genomic Encyclopedia of Type Strains, Phase IV (KMG-IV): sequencing the most valuable type-strain genomes for metagenomic binning, comparative biology and taxonomic classification.</title>
        <authorList>
            <person name="Goeker M."/>
        </authorList>
    </citation>
    <scope>NUCLEOTIDE SEQUENCE [LARGE SCALE GENOMIC DNA]</scope>
    <source>
        <strain evidence="1 2">DSM 29043</strain>
    </source>
</reference>
<gene>
    <name evidence="1" type="ORF">FHS75_000388</name>
</gene>
<sequence>MGEILFIAHRVPFPPDRGDKIRSHHILKKLAGLAPVHVATFGEDERDMAAQAELAVIAASHRLVRRSKPLALAGVEALMRGRPVSVAAFHSRALQGYIDELLATRPVTAIYVFSGQMGQYVPDDFGGRVIVDLVDVDSAKFEAYAQSGSGPMRFVNAREGRLLRNEEARLSGRADRVTLISRAEAELFASRLPMTVCEQSRISVLGNGIDSVFFDPAKVRCEPRLAELPGPRIVFTGQMDYAPNVAAAFRAMDEILPRIRQSFPDASLHIVGRNPPARLSARDGAGGVHVWGAVEDMRTWLKGADLALVPLSLARGVQNKVLEAMAMELPLVLTPEAATGIDAADGRDFAIAESDTDIATTAIELLEDEPRATAMGSSARRFVVEHVSWDASLTALAEIVGLAGGPARHAA</sequence>
<dbReference type="RefSeq" id="WP_179406037.1">
    <property type="nucleotide sequence ID" value="NZ_BMGF01000001.1"/>
</dbReference>
<proteinExistence type="predicted"/>
<comment type="caution">
    <text evidence="1">The sequence shown here is derived from an EMBL/GenBank/DDBJ whole genome shotgun (WGS) entry which is preliminary data.</text>
</comment>
<dbReference type="PANTHER" id="PTHR12526:SF600">
    <property type="entry name" value="GLYCOSYL TRANSFERASE GROUP 1"/>
    <property type="match status" value="1"/>
</dbReference>
<dbReference type="NCBIfam" id="TIGR03087">
    <property type="entry name" value="stp1"/>
    <property type="match status" value="1"/>
</dbReference>